<feature type="transmembrane region" description="Helical" evidence="2">
    <location>
        <begin position="208"/>
        <end position="234"/>
    </location>
</feature>
<name>A0ABU2U060_9ACTN</name>
<evidence type="ECO:0000256" key="2">
    <source>
        <dbReference type="SAM" id="Phobius"/>
    </source>
</evidence>
<evidence type="ECO:0000313" key="4">
    <source>
        <dbReference type="EMBL" id="MDT0466608.1"/>
    </source>
</evidence>
<dbReference type="RefSeq" id="WP_311698065.1">
    <property type="nucleotide sequence ID" value="NZ_JAVREY010000039.1"/>
</dbReference>
<feature type="transmembrane region" description="Helical" evidence="2">
    <location>
        <begin position="171"/>
        <end position="196"/>
    </location>
</feature>
<accession>A0ABU2U060</accession>
<keyword evidence="2" id="KW-1133">Transmembrane helix</keyword>
<evidence type="ECO:0000256" key="1">
    <source>
        <dbReference type="SAM" id="MobiDB-lite"/>
    </source>
</evidence>
<evidence type="ECO:0000259" key="3">
    <source>
        <dbReference type="Pfam" id="PF12089"/>
    </source>
</evidence>
<feature type="compositionally biased region" description="Basic and acidic residues" evidence="1">
    <location>
        <begin position="22"/>
        <end position="38"/>
    </location>
</feature>
<keyword evidence="2" id="KW-0472">Membrane</keyword>
<gene>
    <name evidence="4" type="ORF">RM764_27000</name>
</gene>
<sequence length="273" mass="28617">MSQGKRPTNSGQRKTAGSGASDADRGRQRERNRRRDSARAAGGRTGDRPPTAENARRGQPGEDAAPPHAPPAAQRPTPVTTAPQHPPRPASDRLATDGPPGRPERQGPQDRQASPATGGTDAEAAEAGEAPGRSGGRRRRWPPVTGRGPRWRRVRLRISGAEPWSVMKTSFLVSGGLGLCVIVMVGVVAIMLTVLGQEPVVSLGWETTVGLTIVVVTAEVGLVTALATLVAFLFNWTSGVVGGVEMTLAEEPPGQPETEADGAPDEDGLRPRP</sequence>
<evidence type="ECO:0000313" key="5">
    <source>
        <dbReference type="Proteomes" id="UP001183809"/>
    </source>
</evidence>
<feature type="region of interest" description="Disordered" evidence="1">
    <location>
        <begin position="249"/>
        <end position="273"/>
    </location>
</feature>
<protein>
    <submittedName>
        <fullName evidence="4">DUF3566 domain-containing protein</fullName>
    </submittedName>
</protein>
<keyword evidence="5" id="KW-1185">Reference proteome</keyword>
<feature type="compositionally biased region" description="Low complexity" evidence="1">
    <location>
        <begin position="61"/>
        <end position="78"/>
    </location>
</feature>
<feature type="domain" description="DUF3566" evidence="3">
    <location>
        <begin position="152"/>
        <end position="196"/>
    </location>
</feature>
<feature type="compositionally biased region" description="Polar residues" evidence="1">
    <location>
        <begin position="1"/>
        <end position="15"/>
    </location>
</feature>
<feature type="compositionally biased region" description="Low complexity" evidence="1">
    <location>
        <begin position="109"/>
        <end position="132"/>
    </location>
</feature>
<dbReference type="EMBL" id="JAVREY010000039">
    <property type="protein sequence ID" value="MDT0466608.1"/>
    <property type="molecule type" value="Genomic_DNA"/>
</dbReference>
<feature type="domain" description="DUF3566" evidence="3">
    <location>
        <begin position="204"/>
        <end position="250"/>
    </location>
</feature>
<organism evidence="4 5">
    <name type="scientific">Streptomyces gibsoniae</name>
    <dbReference type="NCBI Taxonomy" id="3075529"/>
    <lineage>
        <taxon>Bacteria</taxon>
        <taxon>Bacillati</taxon>
        <taxon>Actinomycetota</taxon>
        <taxon>Actinomycetes</taxon>
        <taxon>Kitasatosporales</taxon>
        <taxon>Streptomycetaceae</taxon>
        <taxon>Streptomyces</taxon>
    </lineage>
</organism>
<keyword evidence="2" id="KW-0812">Transmembrane</keyword>
<reference evidence="5" key="1">
    <citation type="submission" date="2023-07" db="EMBL/GenBank/DDBJ databases">
        <title>30 novel species of actinomycetes from the DSMZ collection.</title>
        <authorList>
            <person name="Nouioui I."/>
        </authorList>
    </citation>
    <scope>NUCLEOTIDE SEQUENCE [LARGE SCALE GENOMIC DNA]</scope>
    <source>
        <strain evidence="5">DSM 41699</strain>
    </source>
</reference>
<feature type="region of interest" description="Disordered" evidence="1">
    <location>
        <begin position="1"/>
        <end position="148"/>
    </location>
</feature>
<proteinExistence type="predicted"/>
<comment type="caution">
    <text evidence="4">The sequence shown here is derived from an EMBL/GenBank/DDBJ whole genome shotgun (WGS) entry which is preliminary data.</text>
</comment>
<dbReference type="Proteomes" id="UP001183809">
    <property type="component" value="Unassembled WGS sequence"/>
</dbReference>
<dbReference type="InterPro" id="IPR021949">
    <property type="entry name" value="DUF3566_TM"/>
</dbReference>
<dbReference type="Pfam" id="PF12089">
    <property type="entry name" value="DUF3566"/>
    <property type="match status" value="2"/>
</dbReference>